<dbReference type="EMBL" id="PVEP01000001">
    <property type="protein sequence ID" value="PQV58770.1"/>
    <property type="molecule type" value="Genomic_DNA"/>
</dbReference>
<organism evidence="1 2">
    <name type="scientific">Albidovulum denitrificans</name>
    <dbReference type="NCBI Taxonomy" id="404881"/>
    <lineage>
        <taxon>Bacteria</taxon>
        <taxon>Pseudomonadati</taxon>
        <taxon>Pseudomonadota</taxon>
        <taxon>Alphaproteobacteria</taxon>
        <taxon>Rhodobacterales</taxon>
        <taxon>Paracoccaceae</taxon>
        <taxon>Albidovulum</taxon>
    </lineage>
</organism>
<sequence>MKPRTEKGEKIGGGFFVHRRGKKSRRIRAAAFPFEHGTLMAAISECERLAKANPGETYVVVGQCYEALVEREAVEETVVESA</sequence>
<gene>
    <name evidence="1" type="ORF">LX70_00583</name>
</gene>
<name>A0A2S8SD99_9RHOB</name>
<dbReference type="RefSeq" id="WP_211301653.1">
    <property type="nucleotide sequence ID" value="NZ_PVEP01000001.1"/>
</dbReference>
<accession>A0A2S8SD99</accession>
<reference evidence="1 2" key="1">
    <citation type="submission" date="2018-02" db="EMBL/GenBank/DDBJ databases">
        <title>Genomic Encyclopedia of Archaeal and Bacterial Type Strains, Phase II (KMG-II): from individual species to whole genera.</title>
        <authorList>
            <person name="Goeker M."/>
        </authorList>
    </citation>
    <scope>NUCLEOTIDE SEQUENCE [LARGE SCALE GENOMIC DNA]</scope>
    <source>
        <strain evidence="1 2">DSM 18921</strain>
    </source>
</reference>
<dbReference type="AlphaFoldDB" id="A0A2S8SD99"/>
<evidence type="ECO:0000313" key="1">
    <source>
        <dbReference type="EMBL" id="PQV58770.1"/>
    </source>
</evidence>
<protein>
    <submittedName>
        <fullName evidence="1">Uncharacterized protein</fullName>
    </submittedName>
</protein>
<proteinExistence type="predicted"/>
<evidence type="ECO:0000313" key="2">
    <source>
        <dbReference type="Proteomes" id="UP000238338"/>
    </source>
</evidence>
<keyword evidence="2" id="KW-1185">Reference proteome</keyword>
<dbReference type="Proteomes" id="UP000238338">
    <property type="component" value="Unassembled WGS sequence"/>
</dbReference>
<comment type="caution">
    <text evidence="1">The sequence shown here is derived from an EMBL/GenBank/DDBJ whole genome shotgun (WGS) entry which is preliminary data.</text>
</comment>